<evidence type="ECO:0000256" key="2">
    <source>
        <dbReference type="SAM" id="Phobius"/>
    </source>
</evidence>
<accession>A0A8T2M3H1</accession>
<dbReference type="AlphaFoldDB" id="A0A8T2M3H1"/>
<name>A0A8T2M3H1_ASTMX</name>
<evidence type="ECO:0000313" key="3">
    <source>
        <dbReference type="EMBL" id="KAG9279188.1"/>
    </source>
</evidence>
<protein>
    <submittedName>
        <fullName evidence="3">Tumor necrosis factor receptor superfamily member 13C-like isoform X1</fullName>
    </submittedName>
</protein>
<feature type="transmembrane region" description="Helical" evidence="2">
    <location>
        <begin position="51"/>
        <end position="74"/>
    </location>
</feature>
<keyword evidence="3" id="KW-0675">Receptor</keyword>
<sequence length="167" mass="18313">MEKQECGPGFSWDLLVKECIMEESHQPVTADTLAVRNTRAPAQSWVEVAPSVWICVGVVLSSSILALLLWFIIYRRHKHNAGKRSSEPPASVPQNGSVVSPMLPEQKEDSPLSCTHWNDRTQDLSVCELGWGQSICKGKVQHGVPVPATELGDSALVTTKTVQPIED</sequence>
<evidence type="ECO:0000256" key="1">
    <source>
        <dbReference type="SAM" id="MobiDB-lite"/>
    </source>
</evidence>
<dbReference type="Proteomes" id="UP000752171">
    <property type="component" value="Unassembled WGS sequence"/>
</dbReference>
<dbReference type="EMBL" id="JAICCE010000003">
    <property type="protein sequence ID" value="KAG9279188.1"/>
    <property type="molecule type" value="Genomic_DNA"/>
</dbReference>
<evidence type="ECO:0000313" key="4">
    <source>
        <dbReference type="Proteomes" id="UP000752171"/>
    </source>
</evidence>
<keyword evidence="2" id="KW-1133">Transmembrane helix</keyword>
<reference evidence="3 4" key="1">
    <citation type="submission" date="2021-07" db="EMBL/GenBank/DDBJ databases">
        <authorList>
            <person name="Imarazene B."/>
            <person name="Zahm M."/>
            <person name="Klopp C."/>
            <person name="Cabau C."/>
            <person name="Beille S."/>
            <person name="Jouanno E."/>
            <person name="Castinel A."/>
            <person name="Lluch J."/>
            <person name="Gil L."/>
            <person name="Kuchtly C."/>
            <person name="Lopez Roques C."/>
            <person name="Donnadieu C."/>
            <person name="Parrinello H."/>
            <person name="Journot L."/>
            <person name="Du K."/>
            <person name="Schartl M."/>
            <person name="Retaux S."/>
            <person name="Guiguen Y."/>
        </authorList>
    </citation>
    <scope>NUCLEOTIDE SEQUENCE [LARGE SCALE GENOMIC DNA]</scope>
    <source>
        <strain evidence="3">Pach_M1</strain>
        <tissue evidence="3">Testis</tissue>
    </source>
</reference>
<organism evidence="3 4">
    <name type="scientific">Astyanax mexicanus</name>
    <name type="common">Blind cave fish</name>
    <name type="synonym">Astyanax fasciatus mexicanus</name>
    <dbReference type="NCBI Taxonomy" id="7994"/>
    <lineage>
        <taxon>Eukaryota</taxon>
        <taxon>Metazoa</taxon>
        <taxon>Chordata</taxon>
        <taxon>Craniata</taxon>
        <taxon>Vertebrata</taxon>
        <taxon>Euteleostomi</taxon>
        <taxon>Actinopterygii</taxon>
        <taxon>Neopterygii</taxon>
        <taxon>Teleostei</taxon>
        <taxon>Ostariophysi</taxon>
        <taxon>Characiformes</taxon>
        <taxon>Characoidei</taxon>
        <taxon>Acestrorhamphidae</taxon>
        <taxon>Acestrorhamphinae</taxon>
        <taxon>Astyanax</taxon>
    </lineage>
</organism>
<proteinExistence type="predicted"/>
<keyword evidence="2" id="KW-0472">Membrane</keyword>
<keyword evidence="2" id="KW-0812">Transmembrane</keyword>
<comment type="caution">
    <text evidence="3">The sequence shown here is derived from an EMBL/GenBank/DDBJ whole genome shotgun (WGS) entry which is preliminary data.</text>
</comment>
<gene>
    <name evidence="3" type="ORF">AMEX_G4693</name>
</gene>
<feature type="region of interest" description="Disordered" evidence="1">
    <location>
        <begin position="81"/>
        <end position="110"/>
    </location>
</feature>
<dbReference type="OrthoDB" id="9392810at2759"/>